<dbReference type="Pfam" id="PF01281">
    <property type="entry name" value="Ribosomal_L9_N"/>
    <property type="match status" value="1"/>
</dbReference>
<evidence type="ECO:0000256" key="1">
    <source>
        <dbReference type="ARBA" id="ARBA00010605"/>
    </source>
</evidence>
<proteinExistence type="inferred from homology"/>
<dbReference type="GO" id="GO:0005840">
    <property type="term" value="C:ribosome"/>
    <property type="evidence" value="ECO:0007669"/>
    <property type="project" value="UniProtKB-KW"/>
</dbReference>
<evidence type="ECO:0000256" key="6">
    <source>
        <dbReference type="ARBA" id="ARBA00035292"/>
    </source>
</evidence>
<dbReference type="PATRIC" id="fig|1210046.3.peg.1013"/>
<dbReference type="STRING" id="1210046.B277_05224"/>
<dbReference type="InterPro" id="IPR000244">
    <property type="entry name" value="Ribosomal_bL9"/>
</dbReference>
<reference evidence="10 12" key="1">
    <citation type="journal article" date="2009" name="Int. J. Syst. Evol. Microbiol.">
        <title>Janibacter hoylei sp. nov., Bacillus isronensis sp. nov. and Bacillus aryabhattai sp. nov., isolated from cryotubes used for collecting air from the upper atmosphere.</title>
        <authorList>
            <person name="Shivaji S."/>
            <person name="Chaturvedi P."/>
            <person name="Begum Z."/>
            <person name="Pindi P.K."/>
            <person name="Manorama R."/>
            <person name="Padmanaban D.A."/>
            <person name="Shouche Y.S."/>
            <person name="Pawar S."/>
            <person name="Vaishampayan P."/>
            <person name="Dutt C.B."/>
            <person name="Datta G.N."/>
            <person name="Manchanda R.K."/>
            <person name="Rao U.R."/>
            <person name="Bhargava P.M."/>
            <person name="Narlikar J.V."/>
        </authorList>
    </citation>
    <scope>NUCLEOTIDE SEQUENCE [LARGE SCALE GENOMIC DNA]</scope>
    <source>
        <strain evidence="10 12">PVAS-1</strain>
    </source>
</reference>
<comment type="caution">
    <text evidence="9">The sequence shown here is derived from an EMBL/GenBank/DDBJ whole genome shotgun (WGS) entry which is preliminary data.</text>
</comment>
<dbReference type="Gene3D" id="3.40.5.10">
    <property type="entry name" value="Ribosomal protein L9, N-terminal domain"/>
    <property type="match status" value="1"/>
</dbReference>
<dbReference type="InterPro" id="IPR009027">
    <property type="entry name" value="Ribosomal_bL9/RNase_H1_N"/>
</dbReference>
<comment type="function">
    <text evidence="7">Binds to the 23S rRNA.</text>
</comment>
<evidence type="ECO:0000313" key="11">
    <source>
        <dbReference type="Proteomes" id="UP000004474"/>
    </source>
</evidence>
<dbReference type="EMBL" id="ALWX01000019">
    <property type="protein sequence ID" value="EKA61916.1"/>
    <property type="molecule type" value="Genomic_DNA"/>
</dbReference>
<dbReference type="GO" id="GO:0019843">
    <property type="term" value="F:rRNA binding"/>
    <property type="evidence" value="ECO:0007669"/>
    <property type="project" value="UniProtKB-UniRule"/>
</dbReference>
<dbReference type="NCBIfam" id="TIGR00158">
    <property type="entry name" value="L9"/>
    <property type="match status" value="1"/>
</dbReference>
<evidence type="ECO:0000256" key="2">
    <source>
        <dbReference type="ARBA" id="ARBA00022730"/>
    </source>
</evidence>
<dbReference type="FunFam" id="3.40.5.10:FF:000003">
    <property type="entry name" value="50S ribosomal protein L9"/>
    <property type="match status" value="1"/>
</dbReference>
<dbReference type="RefSeq" id="WP_007925812.1">
    <property type="nucleotide sequence ID" value="NZ_ALWX01000019.1"/>
</dbReference>
<evidence type="ECO:0000256" key="3">
    <source>
        <dbReference type="ARBA" id="ARBA00022884"/>
    </source>
</evidence>
<dbReference type="OrthoDB" id="9788336at2"/>
<accession>K1E4B9</accession>
<keyword evidence="12" id="KW-1185">Reference proteome</keyword>
<organism evidence="9 11">
    <name type="scientific">Janibacter hoylei PVAS-1</name>
    <dbReference type="NCBI Taxonomy" id="1210046"/>
    <lineage>
        <taxon>Bacteria</taxon>
        <taxon>Bacillati</taxon>
        <taxon>Actinomycetota</taxon>
        <taxon>Actinomycetes</taxon>
        <taxon>Micrococcales</taxon>
        <taxon>Intrasporangiaceae</taxon>
        <taxon>Janibacter</taxon>
    </lineage>
</organism>
<evidence type="ECO:0000256" key="4">
    <source>
        <dbReference type="ARBA" id="ARBA00022980"/>
    </source>
</evidence>
<dbReference type="EMBL" id="PIPF01000006">
    <property type="protein sequence ID" value="RWU84041.1"/>
    <property type="molecule type" value="Genomic_DNA"/>
</dbReference>
<evidence type="ECO:0000313" key="10">
    <source>
        <dbReference type="EMBL" id="RWU84041.1"/>
    </source>
</evidence>
<dbReference type="GO" id="GO:0003735">
    <property type="term" value="F:structural constituent of ribosome"/>
    <property type="evidence" value="ECO:0007669"/>
    <property type="project" value="InterPro"/>
</dbReference>
<dbReference type="GO" id="GO:0006412">
    <property type="term" value="P:translation"/>
    <property type="evidence" value="ECO:0007669"/>
    <property type="project" value="UniProtKB-UniRule"/>
</dbReference>
<sequence>MKVILTHEVSGLGTAGDVVDVKPGYARNFLYRRGLAEQWTKGAQKQVEALAAGRAARAGKSLEEATSIKGNLESKSVTISAHAGESGRLFGAVTSREVAEAVAAAGGPELDRRTIEIPTPIKSVGPAEALVRLHPEVQAKISLDIVAG</sequence>
<evidence type="ECO:0000256" key="5">
    <source>
        <dbReference type="ARBA" id="ARBA00023274"/>
    </source>
</evidence>
<reference evidence="9 11" key="2">
    <citation type="journal article" date="2012" name="J. Bacteriol.">
        <title>Genome Sequence of Janibacter hoylei MTCC8307, Isolated from the Stratospheric Air.</title>
        <authorList>
            <person name="Pawar S.P."/>
            <person name="Dhotre D.P."/>
            <person name="Shetty S.A."/>
            <person name="Chowdhury S.P."/>
            <person name="Chaudhari B.L."/>
            <person name="Shouche Y.S."/>
        </authorList>
    </citation>
    <scope>NUCLEOTIDE SEQUENCE [LARGE SCALE GENOMIC DNA]</scope>
    <source>
        <strain evidence="9 11">PVAS-1</strain>
    </source>
</reference>
<reference evidence="10" key="3">
    <citation type="submission" date="2017-11" db="EMBL/GenBank/DDBJ databases">
        <authorList>
            <person name="Seuylemezian A."/>
            <person name="Cooper K."/>
            <person name="Vaishampayan P."/>
        </authorList>
    </citation>
    <scope>NUCLEOTIDE SEQUENCE</scope>
    <source>
        <strain evidence="10">PVAS-1</strain>
    </source>
</reference>
<dbReference type="GO" id="GO:1990904">
    <property type="term" value="C:ribonucleoprotein complex"/>
    <property type="evidence" value="ECO:0007669"/>
    <property type="project" value="UniProtKB-KW"/>
</dbReference>
<feature type="domain" description="Ribosomal protein L9" evidence="8">
    <location>
        <begin position="13"/>
        <end position="40"/>
    </location>
</feature>
<evidence type="ECO:0000313" key="9">
    <source>
        <dbReference type="EMBL" id="EKA61916.1"/>
    </source>
</evidence>
<gene>
    <name evidence="7" type="primary">rplI</name>
    <name evidence="9" type="ORF">B277_05224</name>
    <name evidence="10" type="ORF">CWN80_06525</name>
</gene>
<evidence type="ECO:0000256" key="7">
    <source>
        <dbReference type="HAMAP-Rule" id="MF_00503"/>
    </source>
</evidence>
<evidence type="ECO:0000259" key="8">
    <source>
        <dbReference type="PROSITE" id="PS00651"/>
    </source>
</evidence>
<evidence type="ECO:0000313" key="12">
    <source>
        <dbReference type="Proteomes" id="UP000288711"/>
    </source>
</evidence>
<dbReference type="Gene3D" id="3.10.430.100">
    <property type="entry name" value="Ribosomal protein L9, C-terminal domain"/>
    <property type="match status" value="1"/>
</dbReference>
<dbReference type="Proteomes" id="UP000288711">
    <property type="component" value="Unassembled WGS sequence"/>
</dbReference>
<dbReference type="InterPro" id="IPR020069">
    <property type="entry name" value="Ribosomal_bL9_C"/>
</dbReference>
<dbReference type="InterPro" id="IPR020070">
    <property type="entry name" value="Ribosomal_bL9_N"/>
</dbReference>
<dbReference type="PROSITE" id="PS00651">
    <property type="entry name" value="RIBOSOMAL_L9"/>
    <property type="match status" value="1"/>
</dbReference>
<keyword evidence="3 7" id="KW-0694">RNA-binding</keyword>
<keyword evidence="4 7" id="KW-0689">Ribosomal protein</keyword>
<dbReference type="SUPFAM" id="SSF55653">
    <property type="entry name" value="Ribosomal protein L9 C-domain"/>
    <property type="match status" value="1"/>
</dbReference>
<keyword evidence="5 7" id="KW-0687">Ribonucleoprotein</keyword>
<keyword evidence="2 7" id="KW-0699">rRNA-binding</keyword>
<dbReference type="HAMAP" id="MF_00503">
    <property type="entry name" value="Ribosomal_bL9"/>
    <property type="match status" value="1"/>
</dbReference>
<protein>
    <recommendedName>
        <fullName evidence="6 7">Large ribosomal subunit protein bL9</fullName>
    </recommendedName>
</protein>
<dbReference type="Proteomes" id="UP000004474">
    <property type="component" value="Unassembled WGS sequence"/>
</dbReference>
<dbReference type="AlphaFoldDB" id="K1E4B9"/>
<name>K1E4B9_9MICO</name>
<dbReference type="eggNOG" id="COG0359">
    <property type="taxonomic scope" value="Bacteria"/>
</dbReference>
<dbReference type="Pfam" id="PF03948">
    <property type="entry name" value="Ribosomal_L9_C"/>
    <property type="match status" value="1"/>
</dbReference>
<dbReference type="InterPro" id="IPR036935">
    <property type="entry name" value="Ribosomal_bL9_N_sf"/>
</dbReference>
<dbReference type="InterPro" id="IPR020594">
    <property type="entry name" value="Ribosomal_bL9_bac/chp"/>
</dbReference>
<dbReference type="SUPFAM" id="SSF55658">
    <property type="entry name" value="L9 N-domain-like"/>
    <property type="match status" value="1"/>
</dbReference>
<dbReference type="PANTHER" id="PTHR21368">
    <property type="entry name" value="50S RIBOSOMAL PROTEIN L9"/>
    <property type="match status" value="1"/>
</dbReference>
<comment type="similarity">
    <text evidence="1 7">Belongs to the bacterial ribosomal protein bL9 family.</text>
</comment>
<dbReference type="InterPro" id="IPR036791">
    <property type="entry name" value="Ribosomal_bL9_C_sf"/>
</dbReference>